<evidence type="ECO:0000256" key="3">
    <source>
        <dbReference type="ARBA" id="ARBA00009266"/>
    </source>
</evidence>
<proteinExistence type="inferred from homology"/>
<reference evidence="13 14" key="1">
    <citation type="submission" date="2019-09" db="EMBL/GenBank/DDBJ databases">
        <title>Bird 10,000 Genomes (B10K) Project - Family phase.</title>
        <authorList>
            <person name="Zhang G."/>
        </authorList>
    </citation>
    <scope>NUCLEOTIDE SEQUENCE [LARGE SCALE GENOMIC DNA]</scope>
    <source>
        <strain evidence="13">OUT-0049</strain>
        <tissue evidence="13">Muscle</tissue>
    </source>
</reference>
<feature type="non-terminal residue" evidence="13">
    <location>
        <position position="254"/>
    </location>
</feature>
<organism evidence="13 14">
    <name type="scientific">Molothrus ater</name>
    <name type="common">Brown-headed cowbird</name>
    <dbReference type="NCBI Taxonomy" id="84834"/>
    <lineage>
        <taxon>Eukaryota</taxon>
        <taxon>Metazoa</taxon>
        <taxon>Chordata</taxon>
        <taxon>Craniata</taxon>
        <taxon>Vertebrata</taxon>
        <taxon>Euteleostomi</taxon>
        <taxon>Archelosauria</taxon>
        <taxon>Archosauria</taxon>
        <taxon>Dinosauria</taxon>
        <taxon>Saurischia</taxon>
        <taxon>Theropoda</taxon>
        <taxon>Coelurosauria</taxon>
        <taxon>Aves</taxon>
        <taxon>Neognathae</taxon>
        <taxon>Neoaves</taxon>
        <taxon>Telluraves</taxon>
        <taxon>Australaves</taxon>
        <taxon>Passeriformes</taxon>
        <taxon>Passeroidea</taxon>
        <taxon>Icteridae</taxon>
        <taxon>Molothrus</taxon>
    </lineage>
</organism>
<evidence type="ECO:0000256" key="1">
    <source>
        <dbReference type="ARBA" id="ARBA00004477"/>
    </source>
</evidence>
<feature type="transmembrane region" description="Helical" evidence="11">
    <location>
        <begin position="53"/>
        <end position="75"/>
    </location>
</feature>
<dbReference type="GO" id="GO:0051156">
    <property type="term" value="P:glucose 6-phosphate metabolic process"/>
    <property type="evidence" value="ECO:0007669"/>
    <property type="project" value="TreeGrafter"/>
</dbReference>
<dbReference type="GO" id="GO:0005789">
    <property type="term" value="C:endoplasmic reticulum membrane"/>
    <property type="evidence" value="ECO:0007669"/>
    <property type="project" value="UniProtKB-SubCell"/>
</dbReference>
<evidence type="ECO:0000256" key="2">
    <source>
        <dbReference type="ARBA" id="ARBA00004742"/>
    </source>
</evidence>
<dbReference type="Pfam" id="PF01569">
    <property type="entry name" value="PAP2"/>
    <property type="match status" value="1"/>
</dbReference>
<keyword evidence="9 11" id="KW-1133">Transmembrane helix</keyword>
<dbReference type="GO" id="GO:0004346">
    <property type="term" value="F:glucose-6-phosphatase activity"/>
    <property type="evidence" value="ECO:0007669"/>
    <property type="project" value="UniProtKB-EC"/>
</dbReference>
<keyword evidence="14" id="KW-1185">Reference proteome</keyword>
<evidence type="ECO:0000256" key="6">
    <source>
        <dbReference type="ARBA" id="ARBA00022692"/>
    </source>
</evidence>
<dbReference type="InterPro" id="IPR036938">
    <property type="entry name" value="PAP2/HPO_sf"/>
</dbReference>
<keyword evidence="7" id="KW-0378">Hydrolase</keyword>
<accession>A0A7L3V9P6</accession>
<evidence type="ECO:0000256" key="9">
    <source>
        <dbReference type="ARBA" id="ARBA00022989"/>
    </source>
</evidence>
<evidence type="ECO:0000256" key="8">
    <source>
        <dbReference type="ARBA" id="ARBA00022824"/>
    </source>
</evidence>
<keyword evidence="5" id="KW-0312">Gluconeogenesis</keyword>
<dbReference type="PANTHER" id="PTHR12591">
    <property type="entry name" value="GLUCOSE-6-PHOSPHATASE"/>
    <property type="match status" value="1"/>
</dbReference>
<gene>
    <name evidence="13" type="primary">G6pc3</name>
    <name evidence="13" type="ORF">MOLATE_R04906</name>
</gene>
<evidence type="ECO:0000313" key="13">
    <source>
        <dbReference type="EMBL" id="NXV60426.1"/>
    </source>
</evidence>
<dbReference type="EC" id="3.1.3.9" evidence="4"/>
<protein>
    <recommendedName>
        <fullName evidence="4">glucose-6-phosphatase</fullName>
        <ecNumber evidence="4">3.1.3.9</ecNumber>
    </recommendedName>
</protein>
<dbReference type="PANTHER" id="PTHR12591:SF2">
    <property type="entry name" value="GLUCOSE-6-PHOSPHATASE 3"/>
    <property type="match status" value="1"/>
</dbReference>
<evidence type="ECO:0000256" key="7">
    <source>
        <dbReference type="ARBA" id="ARBA00022801"/>
    </source>
</evidence>
<name>A0A7L3V9P6_MOLAT</name>
<dbReference type="GO" id="GO:0006094">
    <property type="term" value="P:gluconeogenesis"/>
    <property type="evidence" value="ECO:0007669"/>
    <property type="project" value="UniProtKB-KW"/>
</dbReference>
<evidence type="ECO:0000256" key="11">
    <source>
        <dbReference type="SAM" id="Phobius"/>
    </source>
</evidence>
<keyword evidence="6 11" id="KW-0812">Transmembrane</keyword>
<keyword evidence="10 11" id="KW-0472">Membrane</keyword>
<feature type="transmembrane region" description="Helical" evidence="11">
    <location>
        <begin position="226"/>
        <end position="250"/>
    </location>
</feature>
<keyword evidence="8" id="KW-0256">Endoplasmic reticulum</keyword>
<evidence type="ECO:0000259" key="12">
    <source>
        <dbReference type="SMART" id="SM00014"/>
    </source>
</evidence>
<dbReference type="Gene3D" id="1.20.144.10">
    <property type="entry name" value="Phosphatidic acid phosphatase type 2/haloperoxidase"/>
    <property type="match status" value="1"/>
</dbReference>
<evidence type="ECO:0000256" key="4">
    <source>
        <dbReference type="ARBA" id="ARBA00012634"/>
    </source>
</evidence>
<feature type="non-terminal residue" evidence="13">
    <location>
        <position position="1"/>
    </location>
</feature>
<evidence type="ECO:0000256" key="10">
    <source>
        <dbReference type="ARBA" id="ARBA00023136"/>
    </source>
</evidence>
<feature type="transmembrane region" description="Helical" evidence="11">
    <location>
        <begin position="144"/>
        <end position="168"/>
    </location>
</feature>
<dbReference type="InterPro" id="IPR000326">
    <property type="entry name" value="PAP2/HPO"/>
</dbReference>
<evidence type="ECO:0000256" key="5">
    <source>
        <dbReference type="ARBA" id="ARBA00022432"/>
    </source>
</evidence>
<comment type="pathway">
    <text evidence="2">Carbohydrate biosynthesis; gluconeogenesis.</text>
</comment>
<comment type="subcellular location">
    <subcellularLocation>
        <location evidence="1">Endoplasmic reticulum membrane</location>
        <topology evidence="1">Multi-pass membrane protein</topology>
    </subcellularLocation>
</comment>
<sequence length="254" mass="28015">MDALHEAGIHAAVALQAGPPWLEQFWLLLTSHLDPNSIYTVFFPLARGLDEHVSLMVLWIALAAEWLNVVLKWFLFGERPYWWIHESGLSEREQLPLRQFPVTCETGPGDPSGHCMILGAALWPIVTALSKAVSRYTRSRLLRLVPFLLYLLLLVAMGLSRIFVLAHFPHQVISGSLAGEGGSQPLPRSPFPAHPIPVPTPPVPAPGMALGWGLQRWPPNFLKVRFFLLTALGLLLSALALHGLATAAGLDLDW</sequence>
<comment type="similarity">
    <text evidence="3">Belongs to the glucose-6-phosphatase family.</text>
</comment>
<dbReference type="Proteomes" id="UP000553862">
    <property type="component" value="Unassembled WGS sequence"/>
</dbReference>
<dbReference type="SMART" id="SM00014">
    <property type="entry name" value="acidPPc"/>
    <property type="match status" value="1"/>
</dbReference>
<comment type="caution">
    <text evidence="13">The sequence shown here is derived from an EMBL/GenBank/DDBJ whole genome shotgun (WGS) entry which is preliminary data.</text>
</comment>
<feature type="domain" description="Phosphatidic acid phosphatase type 2/haloperoxidase" evidence="12">
    <location>
        <begin position="54"/>
        <end position="187"/>
    </location>
</feature>
<evidence type="ECO:0000313" key="14">
    <source>
        <dbReference type="Proteomes" id="UP000553862"/>
    </source>
</evidence>
<dbReference type="SUPFAM" id="SSF48317">
    <property type="entry name" value="Acid phosphatase/Vanadium-dependent haloperoxidase"/>
    <property type="match status" value="1"/>
</dbReference>
<dbReference type="EMBL" id="VZUF01142415">
    <property type="protein sequence ID" value="NXV60426.1"/>
    <property type="molecule type" value="Genomic_DNA"/>
</dbReference>
<dbReference type="AlphaFoldDB" id="A0A7L3V9P6"/>